<dbReference type="InterPro" id="IPR010921">
    <property type="entry name" value="Trp_repressor/repl_initiator"/>
</dbReference>
<proteinExistence type="predicted"/>
<evidence type="ECO:0000313" key="1">
    <source>
        <dbReference type="EMBL" id="GAI73616.1"/>
    </source>
</evidence>
<protein>
    <submittedName>
        <fullName evidence="1">Uncharacterized protein</fullName>
    </submittedName>
</protein>
<gene>
    <name evidence="1" type="ORF">S12H4_23892</name>
</gene>
<dbReference type="GO" id="GO:0043565">
    <property type="term" value="F:sequence-specific DNA binding"/>
    <property type="evidence" value="ECO:0007669"/>
    <property type="project" value="InterPro"/>
</dbReference>
<dbReference type="AlphaFoldDB" id="X1S386"/>
<sequence length="112" mass="12969">SQEYAQEIKVTFLRKIPQDRELPSLLELVDRPDIDIISKIVDSVIQTDDRLAKQIKLYFCHRYSGLKLKEIGKYFGIGESGVSQTSHRLSDKLKRNKKLSKKVAILKKKLKL</sequence>
<accession>X1S386</accession>
<dbReference type="Gene3D" id="1.10.1750.10">
    <property type="match status" value="1"/>
</dbReference>
<name>X1S386_9ZZZZ</name>
<dbReference type="EMBL" id="BARW01012800">
    <property type="protein sequence ID" value="GAI73616.1"/>
    <property type="molecule type" value="Genomic_DNA"/>
</dbReference>
<reference evidence="1" key="1">
    <citation type="journal article" date="2014" name="Front. Microbiol.">
        <title>High frequency of phylogenetically diverse reductive dehalogenase-homologous genes in deep subseafloor sedimentary metagenomes.</title>
        <authorList>
            <person name="Kawai M."/>
            <person name="Futagami T."/>
            <person name="Toyoda A."/>
            <person name="Takaki Y."/>
            <person name="Nishi S."/>
            <person name="Hori S."/>
            <person name="Arai W."/>
            <person name="Tsubouchi T."/>
            <person name="Morono Y."/>
            <person name="Uchiyama I."/>
            <person name="Ito T."/>
            <person name="Fujiyama A."/>
            <person name="Inagaki F."/>
            <person name="Takami H."/>
        </authorList>
    </citation>
    <scope>NUCLEOTIDE SEQUENCE</scope>
    <source>
        <strain evidence="1">Expedition CK06-06</strain>
    </source>
</reference>
<dbReference type="SUPFAM" id="SSF48295">
    <property type="entry name" value="TrpR-like"/>
    <property type="match status" value="1"/>
</dbReference>
<organism evidence="1">
    <name type="scientific">marine sediment metagenome</name>
    <dbReference type="NCBI Taxonomy" id="412755"/>
    <lineage>
        <taxon>unclassified sequences</taxon>
        <taxon>metagenomes</taxon>
        <taxon>ecological metagenomes</taxon>
    </lineage>
</organism>
<comment type="caution">
    <text evidence="1">The sequence shown here is derived from an EMBL/GenBank/DDBJ whole genome shotgun (WGS) entry which is preliminary data.</text>
</comment>
<feature type="non-terminal residue" evidence="1">
    <location>
        <position position="1"/>
    </location>
</feature>